<evidence type="ECO:0000256" key="1">
    <source>
        <dbReference type="ARBA" id="ARBA00022741"/>
    </source>
</evidence>
<dbReference type="InterPro" id="IPR047187">
    <property type="entry name" value="SF1_C_Upf1"/>
</dbReference>
<feature type="domain" description="DNA2/NAM7 helicase-like C-terminal" evidence="5">
    <location>
        <begin position="793"/>
        <end position="999"/>
    </location>
</feature>
<dbReference type="SUPFAM" id="SSF52540">
    <property type="entry name" value="P-loop containing nucleoside triphosphate hydrolases"/>
    <property type="match status" value="1"/>
</dbReference>
<keyword evidence="3" id="KW-0347">Helicase</keyword>
<keyword evidence="4" id="KW-0067">ATP-binding</keyword>
<dbReference type="InterPro" id="IPR027417">
    <property type="entry name" value="P-loop_NTPase"/>
</dbReference>
<dbReference type="OrthoDB" id="4835297at2759"/>
<evidence type="ECO:0000313" key="7">
    <source>
        <dbReference type="Proteomes" id="UP000813385"/>
    </source>
</evidence>
<dbReference type="PANTHER" id="PTHR43788:SF8">
    <property type="entry name" value="DNA-BINDING PROTEIN SMUBP-2"/>
    <property type="match status" value="1"/>
</dbReference>
<dbReference type="GO" id="GO:0005524">
    <property type="term" value="F:ATP binding"/>
    <property type="evidence" value="ECO:0007669"/>
    <property type="project" value="UniProtKB-KW"/>
</dbReference>
<evidence type="ECO:0000256" key="2">
    <source>
        <dbReference type="ARBA" id="ARBA00022801"/>
    </source>
</evidence>
<dbReference type="GO" id="GO:0016787">
    <property type="term" value="F:hydrolase activity"/>
    <property type="evidence" value="ECO:0007669"/>
    <property type="project" value="UniProtKB-KW"/>
</dbReference>
<name>A0A8K0X5H0_9PEZI</name>
<sequence>MSDIASDDKASASMSRDCAIIVDGSVIASGEALAVEGTKIKARLVLSTTPGQAPWIGIILNIPFADPRQTENHKSGFGVRYFYDQQTESHNLSTHHKICIRLPRGGYTQTVTEVDKATLAKFPDAEDLTAVTIVLHDGAASFVTGYGVPYANGKDYDLEGIVNQDEPIIDGITLKDLLVMNNFSLVVAANTSAINKLNEQHLPAHFTYPYGDDHAYDLNNYRMIFSRTKSKKQFLPAFAFDDLNSFLAVSAQAVIQDFLWLHVEAERMSNTRLPAYFVARSPQTTPPEFFIILPNMRQFRKQHDAAWRRFTRKEGFEMLLFGPQSRRGPVRWPGRLLLDPEEYPELSSDLHPIKKTDMILQVRKPTKGSKFAKMFEPITFKNRPAAEKKVNALMAYAWGAEPSKPPYSGFDLTNTQARRLHRHLMCGHGFYEWLAMEDPLADSRSAVSDDEDSDDPQTLVRAMAATSIAHVPRDKLPAINYFEIDDQRYIDALVAEALPQDRERFRRYMSDRPLGLGIVTGAAGFGKTTVMGVVALAMGARLGKIFCSGPSNVSVDNLAARIYEVSSTVTDRYNAGPKGGNARRKLVVRGFKTVFDMDAFRHLVRFPDDIEGARPKVDWGTERRWQLDYSVAYWLLALFRSPAVPPLHEDDAQILHDMRDDIDNREDLKFLRAYATGQITREQFIQSGPPSEEVLEALFDRLVREADFGCATPALSENNDTWRFYKKVCGGVIVDEAAAMHRSDLACAWGNVATPCFLGGDPVQLPPTVLTQHEKDVDGNYLNRLPADGSISGLEYLQAMGIPVYRLRVQLRMARGLFDAVSRFMYPDLDVEYRACCDIDEPRFQSGHVLEDMLQEKFPELKPPPEGHMSPVFLHCDGAEVLNDEMSGSKRSPDQAKIALDLAVELVCNGIPATDIVLLTPYTANVNVIAKLRKNPEYVEVLAGMAKSDTIDGYQGQEKDITIIVMGTNSIVGPGFTCNKQRLNVLLTRSRCGLVLVGDIHVTGDMGSAAESDDSAPMLVETATGEMVLTKAEELKGLHRALWVEGRVVTVNVKK</sequence>
<evidence type="ECO:0000256" key="4">
    <source>
        <dbReference type="ARBA" id="ARBA00022840"/>
    </source>
</evidence>
<protein>
    <submittedName>
        <fullName evidence="6">P-loop containing nucleoside triphosphate hydrolase protein</fullName>
    </submittedName>
</protein>
<evidence type="ECO:0000256" key="3">
    <source>
        <dbReference type="ARBA" id="ARBA00022806"/>
    </source>
</evidence>
<dbReference type="InterPro" id="IPR050534">
    <property type="entry name" value="Coronavir_polyprotein_1ab"/>
</dbReference>
<reference evidence="6" key="1">
    <citation type="journal article" date="2021" name="Nat. Commun.">
        <title>Genetic determinants of endophytism in the Arabidopsis root mycobiome.</title>
        <authorList>
            <person name="Mesny F."/>
            <person name="Miyauchi S."/>
            <person name="Thiergart T."/>
            <person name="Pickel B."/>
            <person name="Atanasova L."/>
            <person name="Karlsson M."/>
            <person name="Huettel B."/>
            <person name="Barry K.W."/>
            <person name="Haridas S."/>
            <person name="Chen C."/>
            <person name="Bauer D."/>
            <person name="Andreopoulos W."/>
            <person name="Pangilinan J."/>
            <person name="LaButti K."/>
            <person name="Riley R."/>
            <person name="Lipzen A."/>
            <person name="Clum A."/>
            <person name="Drula E."/>
            <person name="Henrissat B."/>
            <person name="Kohler A."/>
            <person name="Grigoriev I.V."/>
            <person name="Martin F.M."/>
            <person name="Hacquard S."/>
        </authorList>
    </citation>
    <scope>NUCLEOTIDE SEQUENCE</scope>
    <source>
        <strain evidence="6">MPI-CAGE-AT-0016</strain>
    </source>
</reference>
<dbReference type="Pfam" id="PF13087">
    <property type="entry name" value="AAA_12"/>
    <property type="match status" value="1"/>
</dbReference>
<gene>
    <name evidence="6" type="ORF">B0T11DRAFT_353715</name>
</gene>
<keyword evidence="2 6" id="KW-0378">Hydrolase</keyword>
<keyword evidence="1" id="KW-0547">Nucleotide-binding</keyword>
<dbReference type="PANTHER" id="PTHR43788">
    <property type="entry name" value="DNA2/NAM7 HELICASE FAMILY MEMBER"/>
    <property type="match status" value="1"/>
</dbReference>
<evidence type="ECO:0000259" key="5">
    <source>
        <dbReference type="Pfam" id="PF13087"/>
    </source>
</evidence>
<organism evidence="6 7">
    <name type="scientific">Plectosphaerella cucumerina</name>
    <dbReference type="NCBI Taxonomy" id="40658"/>
    <lineage>
        <taxon>Eukaryota</taxon>
        <taxon>Fungi</taxon>
        <taxon>Dikarya</taxon>
        <taxon>Ascomycota</taxon>
        <taxon>Pezizomycotina</taxon>
        <taxon>Sordariomycetes</taxon>
        <taxon>Hypocreomycetidae</taxon>
        <taxon>Glomerellales</taxon>
        <taxon>Plectosphaerellaceae</taxon>
        <taxon>Plectosphaerella</taxon>
    </lineage>
</organism>
<accession>A0A8K0X5H0</accession>
<evidence type="ECO:0000313" key="6">
    <source>
        <dbReference type="EMBL" id="KAH7363478.1"/>
    </source>
</evidence>
<dbReference type="Gene3D" id="3.40.50.300">
    <property type="entry name" value="P-loop containing nucleotide triphosphate hydrolases"/>
    <property type="match status" value="2"/>
</dbReference>
<dbReference type="Proteomes" id="UP000813385">
    <property type="component" value="Unassembled WGS sequence"/>
</dbReference>
<dbReference type="EMBL" id="JAGPXD010000003">
    <property type="protein sequence ID" value="KAH7363478.1"/>
    <property type="molecule type" value="Genomic_DNA"/>
</dbReference>
<dbReference type="GO" id="GO:0043139">
    <property type="term" value="F:5'-3' DNA helicase activity"/>
    <property type="evidence" value="ECO:0007669"/>
    <property type="project" value="TreeGrafter"/>
</dbReference>
<proteinExistence type="predicted"/>
<dbReference type="InterPro" id="IPR041679">
    <property type="entry name" value="DNA2/NAM7-like_C"/>
</dbReference>
<keyword evidence="7" id="KW-1185">Reference proteome</keyword>
<comment type="caution">
    <text evidence="6">The sequence shown here is derived from an EMBL/GenBank/DDBJ whole genome shotgun (WGS) entry which is preliminary data.</text>
</comment>
<dbReference type="AlphaFoldDB" id="A0A8K0X5H0"/>
<dbReference type="CDD" id="cd18808">
    <property type="entry name" value="SF1_C_Upf1"/>
    <property type="match status" value="1"/>
</dbReference>